<dbReference type="OrthoDB" id="5148951at2"/>
<dbReference type="Proteomes" id="UP000240429">
    <property type="component" value="Unassembled WGS sequence"/>
</dbReference>
<evidence type="ECO:0000313" key="2">
    <source>
        <dbReference type="Proteomes" id="UP000240429"/>
    </source>
</evidence>
<name>A0A2P8PTF7_9ACTN</name>
<accession>A0A2P8PTF7</accession>
<keyword evidence="2" id="KW-1185">Reference proteome</keyword>
<dbReference type="RefSeq" id="WP_107022431.1">
    <property type="nucleotide sequence ID" value="NZ_KZ679068.1"/>
</dbReference>
<comment type="caution">
    <text evidence="1">The sequence shown here is derived from an EMBL/GenBank/DDBJ whole genome shotgun (WGS) entry which is preliminary data.</text>
</comment>
<dbReference type="EMBL" id="PYBJ01000044">
    <property type="protein sequence ID" value="PSM37287.1"/>
    <property type="molecule type" value="Genomic_DNA"/>
</dbReference>
<dbReference type="AlphaFoldDB" id="A0A2P8PTF7"/>
<gene>
    <name evidence="1" type="ORF">C6Y14_43280</name>
</gene>
<reference evidence="1 2" key="1">
    <citation type="submission" date="2018-03" db="EMBL/GenBank/DDBJ databases">
        <title>Streptomyces dioscori sp. nov., a novel endophytic actinobacterium isolated from bulbil of Dioscorea bulbifera L.</title>
        <authorList>
            <person name="Zhikuan W."/>
        </authorList>
    </citation>
    <scope>NUCLEOTIDE SEQUENCE [LARGE SCALE GENOMIC DNA]</scope>
    <source>
        <strain evidence="1 2">A217</strain>
    </source>
</reference>
<protein>
    <submittedName>
        <fullName evidence="1">Uncharacterized protein</fullName>
    </submittedName>
</protein>
<sequence length="235" mass="26328">MTNKAWLRSDQQLAPGTEIFRSDRRFLLWAYTVSHGQLLLRSVGRPDLAGKPETTIDLLFKPATVLKIRDDYRCLAIRCATAAETEIIKAENTSVTFSRDDHVFLLESQGETDHIVAMAAGWHEDVLSPTSPGFFNTFYPDMPVWPSKPLSGADGGFNIASAQELVEALRADDQELIRRERYRYVYVVMTRVSRAHEPDITGAGVFLTRADAEDAQATITPRVADCWIEELPIGI</sequence>
<organism evidence="1 2">
    <name type="scientific">Streptomyces dioscori</name>
    <dbReference type="NCBI Taxonomy" id="2109333"/>
    <lineage>
        <taxon>Bacteria</taxon>
        <taxon>Bacillati</taxon>
        <taxon>Actinomycetota</taxon>
        <taxon>Actinomycetes</taxon>
        <taxon>Kitasatosporales</taxon>
        <taxon>Streptomycetaceae</taxon>
        <taxon>Streptomyces</taxon>
        <taxon>Streptomyces aurantiacus group</taxon>
    </lineage>
</organism>
<evidence type="ECO:0000313" key="1">
    <source>
        <dbReference type="EMBL" id="PSM37287.1"/>
    </source>
</evidence>
<proteinExistence type="predicted"/>